<dbReference type="RefSeq" id="WP_114562417.1">
    <property type="nucleotide sequence ID" value="NZ_CP031124.1"/>
</dbReference>
<sequence length="166" mass="16885">MRTSLQILSTLMVAHMAITAQAQTLGTSLPPSTSATETTVAPSTAPSVTAPAATQSATPTEASAPIAPQAPTAPATAVTPNKSITHWLCGEKATPLLLTNDETKGLIEIENSTVEMNHVPTEQGVSYSAADGSGASFTIMNNAAVLVAANKDKTSCALIEQPAVTQ</sequence>
<proteinExistence type="predicted"/>
<dbReference type="KEGG" id="hyf:DTO96_100919"/>
<feature type="signal peptide" evidence="2">
    <location>
        <begin position="1"/>
        <end position="22"/>
    </location>
</feature>
<name>A0A345DA05_9BURK</name>
<dbReference type="SUPFAM" id="SSF141488">
    <property type="entry name" value="YdhA-like"/>
    <property type="match status" value="1"/>
</dbReference>
<organism evidence="3 4">
    <name type="scientific">Ephemeroptericola cinctiostellae</name>
    <dbReference type="NCBI Taxonomy" id="2268024"/>
    <lineage>
        <taxon>Bacteria</taxon>
        <taxon>Pseudomonadati</taxon>
        <taxon>Pseudomonadota</taxon>
        <taxon>Betaproteobacteria</taxon>
        <taxon>Burkholderiales</taxon>
        <taxon>Burkholderiaceae</taxon>
        <taxon>Ephemeroptericola</taxon>
    </lineage>
</organism>
<protein>
    <recommendedName>
        <fullName evidence="5">C-type lysozyme inhibitor domain-containing protein</fullName>
    </recommendedName>
</protein>
<reference evidence="4" key="1">
    <citation type="submission" date="2018-07" db="EMBL/GenBank/DDBJ databases">
        <authorList>
            <person name="Kim H."/>
        </authorList>
    </citation>
    <scope>NUCLEOTIDE SEQUENCE [LARGE SCALE GENOMIC DNA]</scope>
    <source>
        <strain evidence="4">F02</strain>
    </source>
</reference>
<feature type="region of interest" description="Disordered" evidence="1">
    <location>
        <begin position="29"/>
        <end position="77"/>
    </location>
</feature>
<feature type="chain" id="PRO_5016989733" description="C-type lysozyme inhibitor domain-containing protein" evidence="2">
    <location>
        <begin position="23"/>
        <end position="166"/>
    </location>
</feature>
<accession>A0A345DA05</accession>
<dbReference type="InterPro" id="IPR036328">
    <property type="entry name" value="MliC_sf"/>
</dbReference>
<evidence type="ECO:0000256" key="2">
    <source>
        <dbReference type="SAM" id="SignalP"/>
    </source>
</evidence>
<dbReference type="EMBL" id="CP031124">
    <property type="protein sequence ID" value="AXF85193.1"/>
    <property type="molecule type" value="Genomic_DNA"/>
</dbReference>
<gene>
    <name evidence="3" type="ORF">DTO96_100919</name>
</gene>
<dbReference type="AlphaFoldDB" id="A0A345DA05"/>
<evidence type="ECO:0000313" key="3">
    <source>
        <dbReference type="EMBL" id="AXF85193.1"/>
    </source>
</evidence>
<evidence type="ECO:0000313" key="4">
    <source>
        <dbReference type="Proteomes" id="UP000252182"/>
    </source>
</evidence>
<evidence type="ECO:0000256" key="1">
    <source>
        <dbReference type="SAM" id="MobiDB-lite"/>
    </source>
</evidence>
<feature type="compositionally biased region" description="Low complexity" evidence="1">
    <location>
        <begin position="38"/>
        <end position="77"/>
    </location>
</feature>
<keyword evidence="2" id="KW-0732">Signal</keyword>
<keyword evidence="4" id="KW-1185">Reference proteome</keyword>
<dbReference type="Proteomes" id="UP000252182">
    <property type="component" value="Chromosome"/>
</dbReference>
<evidence type="ECO:0008006" key="5">
    <source>
        <dbReference type="Google" id="ProtNLM"/>
    </source>
</evidence>